<dbReference type="PATRIC" id="fig|1303.79.peg.458"/>
<keyword evidence="1" id="KW-0472">Membrane</keyword>
<gene>
    <name evidence="2" type="ORF">SORDD16_00420</name>
</gene>
<protein>
    <submittedName>
        <fullName evidence="2">Uncharacterized protein</fullName>
    </submittedName>
</protein>
<feature type="transmembrane region" description="Helical" evidence="1">
    <location>
        <begin position="41"/>
        <end position="61"/>
    </location>
</feature>
<evidence type="ECO:0000313" key="2">
    <source>
        <dbReference type="EMBL" id="KXT87991.1"/>
    </source>
</evidence>
<name>A0A139PGA9_STROR</name>
<keyword evidence="1" id="KW-1133">Transmembrane helix</keyword>
<dbReference type="EMBL" id="LQOB01000026">
    <property type="protein sequence ID" value="KXT87991.1"/>
    <property type="molecule type" value="Genomic_DNA"/>
</dbReference>
<keyword evidence="1" id="KW-0812">Transmembrane</keyword>
<evidence type="ECO:0000313" key="3">
    <source>
        <dbReference type="Proteomes" id="UP000072653"/>
    </source>
</evidence>
<organism evidence="2 3">
    <name type="scientific">Streptococcus oralis</name>
    <dbReference type="NCBI Taxonomy" id="1303"/>
    <lineage>
        <taxon>Bacteria</taxon>
        <taxon>Bacillati</taxon>
        <taxon>Bacillota</taxon>
        <taxon>Bacilli</taxon>
        <taxon>Lactobacillales</taxon>
        <taxon>Streptococcaceae</taxon>
        <taxon>Streptococcus</taxon>
    </lineage>
</organism>
<dbReference type="AlphaFoldDB" id="A0A139PGA9"/>
<dbReference type="Proteomes" id="UP000072653">
    <property type="component" value="Unassembled WGS sequence"/>
</dbReference>
<feature type="transmembrane region" description="Helical" evidence="1">
    <location>
        <begin position="99"/>
        <end position="122"/>
    </location>
</feature>
<comment type="caution">
    <text evidence="2">The sequence shown here is derived from an EMBL/GenBank/DDBJ whole genome shotgun (WGS) entry which is preliminary data.</text>
</comment>
<sequence>MFSISILGILYLAYYGILRTQEGDVTLFYHPRKLNNLRYDLLRFIACFSLIFLPYGLILAFLTGAYFSYLLDYLLPVLIFLGIHYLLPLPIEKYKSNRLVTLSQIFMSGLLATTLLLVFSVFL</sequence>
<reference evidence="2 3" key="1">
    <citation type="submission" date="2016-01" db="EMBL/GenBank/DDBJ databases">
        <title>Highly variable Streptococcus oralis are common among viridans streptococci isolated from primates.</title>
        <authorList>
            <person name="Denapaite D."/>
            <person name="Rieger M."/>
            <person name="Koendgen S."/>
            <person name="Brueckner R."/>
            <person name="Ochigava I."/>
            <person name="Kappeler P."/>
            <person name="Maetz-Rensing K."/>
            <person name="Leendertz F."/>
            <person name="Hakenbeck R."/>
        </authorList>
    </citation>
    <scope>NUCLEOTIDE SEQUENCE [LARGE SCALE GENOMIC DNA]</scope>
    <source>
        <strain evidence="2 3">DD16</strain>
    </source>
</reference>
<evidence type="ECO:0000256" key="1">
    <source>
        <dbReference type="SAM" id="Phobius"/>
    </source>
</evidence>
<feature type="transmembrane region" description="Helical" evidence="1">
    <location>
        <begin position="67"/>
        <end position="87"/>
    </location>
</feature>
<proteinExistence type="predicted"/>
<accession>A0A139PGA9</accession>